<organism evidence="2 3">
    <name type="scientific">Aldrovandia affinis</name>
    <dbReference type="NCBI Taxonomy" id="143900"/>
    <lineage>
        <taxon>Eukaryota</taxon>
        <taxon>Metazoa</taxon>
        <taxon>Chordata</taxon>
        <taxon>Craniata</taxon>
        <taxon>Vertebrata</taxon>
        <taxon>Euteleostomi</taxon>
        <taxon>Actinopterygii</taxon>
        <taxon>Neopterygii</taxon>
        <taxon>Teleostei</taxon>
        <taxon>Notacanthiformes</taxon>
        <taxon>Halosauridae</taxon>
        <taxon>Aldrovandia</taxon>
    </lineage>
</organism>
<gene>
    <name evidence="2" type="ORF">AAFF_G00267400</name>
</gene>
<feature type="compositionally biased region" description="Polar residues" evidence="1">
    <location>
        <begin position="104"/>
        <end position="113"/>
    </location>
</feature>
<feature type="region of interest" description="Disordered" evidence="1">
    <location>
        <begin position="78"/>
        <end position="113"/>
    </location>
</feature>
<protein>
    <submittedName>
        <fullName evidence="2">Uncharacterized protein</fullName>
    </submittedName>
</protein>
<dbReference type="Proteomes" id="UP001221898">
    <property type="component" value="Unassembled WGS sequence"/>
</dbReference>
<feature type="compositionally biased region" description="Basic and acidic residues" evidence="1">
    <location>
        <begin position="93"/>
        <end position="103"/>
    </location>
</feature>
<evidence type="ECO:0000256" key="1">
    <source>
        <dbReference type="SAM" id="MobiDB-lite"/>
    </source>
</evidence>
<sequence>MRTIAPVESTGRFKSATGRPRVETGCGLLMQTPPPAGPLNMARATLTRGPGAASVFLPSQRCKGGSEKKPHIGCVRERPQEVTPASVRVQAEPQRDRCREQEPRFTNVSWEQS</sequence>
<accession>A0AAD7W2H4</accession>
<keyword evidence="3" id="KW-1185">Reference proteome</keyword>
<evidence type="ECO:0000313" key="2">
    <source>
        <dbReference type="EMBL" id="KAJ8373248.1"/>
    </source>
</evidence>
<dbReference type="EMBL" id="JAINUG010000369">
    <property type="protein sequence ID" value="KAJ8373248.1"/>
    <property type="molecule type" value="Genomic_DNA"/>
</dbReference>
<comment type="caution">
    <text evidence="2">The sequence shown here is derived from an EMBL/GenBank/DDBJ whole genome shotgun (WGS) entry which is preliminary data.</text>
</comment>
<evidence type="ECO:0000313" key="3">
    <source>
        <dbReference type="Proteomes" id="UP001221898"/>
    </source>
</evidence>
<reference evidence="2" key="1">
    <citation type="journal article" date="2023" name="Science">
        <title>Genome structures resolve the early diversification of teleost fishes.</title>
        <authorList>
            <person name="Parey E."/>
            <person name="Louis A."/>
            <person name="Montfort J."/>
            <person name="Bouchez O."/>
            <person name="Roques C."/>
            <person name="Iampietro C."/>
            <person name="Lluch J."/>
            <person name="Castinel A."/>
            <person name="Donnadieu C."/>
            <person name="Desvignes T."/>
            <person name="Floi Bucao C."/>
            <person name="Jouanno E."/>
            <person name="Wen M."/>
            <person name="Mejri S."/>
            <person name="Dirks R."/>
            <person name="Jansen H."/>
            <person name="Henkel C."/>
            <person name="Chen W.J."/>
            <person name="Zahm M."/>
            <person name="Cabau C."/>
            <person name="Klopp C."/>
            <person name="Thompson A.W."/>
            <person name="Robinson-Rechavi M."/>
            <person name="Braasch I."/>
            <person name="Lecointre G."/>
            <person name="Bobe J."/>
            <person name="Postlethwait J.H."/>
            <person name="Berthelot C."/>
            <person name="Roest Crollius H."/>
            <person name="Guiguen Y."/>
        </authorList>
    </citation>
    <scope>NUCLEOTIDE SEQUENCE</scope>
    <source>
        <strain evidence="2">NC1722</strain>
    </source>
</reference>
<dbReference type="AlphaFoldDB" id="A0AAD7W2H4"/>
<name>A0AAD7W2H4_9TELE</name>
<proteinExistence type="predicted"/>
<feature type="region of interest" description="Disordered" evidence="1">
    <location>
        <begin position="1"/>
        <end position="26"/>
    </location>
</feature>